<dbReference type="InterPro" id="IPR039498">
    <property type="entry name" value="NTP_transf_5"/>
</dbReference>
<keyword evidence="1" id="KW-0812">Transmembrane</keyword>
<reference evidence="3 4" key="1">
    <citation type="journal article" date="2016" name="Nat. Commun.">
        <title>Thousands of microbial genomes shed light on interconnected biogeochemical processes in an aquifer system.</title>
        <authorList>
            <person name="Anantharaman K."/>
            <person name="Brown C.T."/>
            <person name="Hug L.A."/>
            <person name="Sharon I."/>
            <person name="Castelle C.J."/>
            <person name="Probst A.J."/>
            <person name="Thomas B.C."/>
            <person name="Singh A."/>
            <person name="Wilkins M.J."/>
            <person name="Karaoz U."/>
            <person name="Brodie E.L."/>
            <person name="Williams K.H."/>
            <person name="Hubbard S.S."/>
            <person name="Banfield J.F."/>
        </authorList>
    </citation>
    <scope>NUCLEOTIDE SEQUENCE [LARGE SCALE GENOMIC DNA]</scope>
</reference>
<dbReference type="Gene3D" id="2.10.109.10">
    <property type="entry name" value="Umud Fragment, subunit A"/>
    <property type="match status" value="1"/>
</dbReference>
<evidence type="ECO:0000313" key="3">
    <source>
        <dbReference type="EMBL" id="OGG26940.1"/>
    </source>
</evidence>
<dbReference type="InterPro" id="IPR015927">
    <property type="entry name" value="Peptidase_S24_S26A/B/C"/>
</dbReference>
<evidence type="ECO:0000313" key="4">
    <source>
        <dbReference type="Proteomes" id="UP000176609"/>
    </source>
</evidence>
<evidence type="ECO:0000256" key="1">
    <source>
        <dbReference type="SAM" id="Phobius"/>
    </source>
</evidence>
<dbReference type="CDD" id="cd06462">
    <property type="entry name" value="Peptidase_S24_S26"/>
    <property type="match status" value="1"/>
</dbReference>
<organism evidence="3 4">
    <name type="scientific">Candidatus Gottesmanbacteria bacterium RIFCSPLOWO2_01_FULL_39_12b</name>
    <dbReference type="NCBI Taxonomy" id="1798388"/>
    <lineage>
        <taxon>Bacteria</taxon>
        <taxon>Candidatus Gottesmaniibacteriota</taxon>
    </lineage>
</organism>
<dbReference type="AlphaFoldDB" id="A0A1F6AQG9"/>
<dbReference type="Pfam" id="PF00717">
    <property type="entry name" value="Peptidase_S24"/>
    <property type="match status" value="1"/>
</dbReference>
<dbReference type="InterPro" id="IPR036286">
    <property type="entry name" value="LexA/Signal_pep-like_sf"/>
</dbReference>
<dbReference type="Proteomes" id="UP000176609">
    <property type="component" value="Unassembled WGS sequence"/>
</dbReference>
<evidence type="ECO:0000259" key="2">
    <source>
        <dbReference type="Pfam" id="PF00717"/>
    </source>
</evidence>
<comment type="caution">
    <text evidence="3">The sequence shown here is derived from an EMBL/GenBank/DDBJ whole genome shotgun (WGS) entry which is preliminary data.</text>
</comment>
<name>A0A1F6AQG9_9BACT</name>
<dbReference type="Pfam" id="PF14907">
    <property type="entry name" value="NTP_transf_5"/>
    <property type="match status" value="1"/>
</dbReference>
<dbReference type="SUPFAM" id="SSF51306">
    <property type="entry name" value="LexA/Signal peptidase"/>
    <property type="match status" value="1"/>
</dbReference>
<sequence length="432" mass="50692">MRFSENIAKLFKANQFILKAEGMSMLPILKPGDVLFLRRIKFRQAKINDLIMLMKGGKVITHRVIYKNTDHLITKGDNNQKSDGKVYPHQIIGKVYQVKRNGYYFNPEDINLLQSSHYYQEITKIKNIFSSKKIIFVILKGLPLHLYFEKKHPSRIYADCDLLIDRNSTEKVERVFKVLNYTKAKSEFSSIHKLLKDKPTEFSFYKKVNDFPVVFDIHLEPVFLMNQLGKLDELYPQGMIDEMTGEILTTKKAIIVESEKFSILNSQFLILYLCLHFFHHNFRGVHRLEFLDKVIRKTGLGSDLKDAQGLTLLIRHYRVENFVYPVFLMLIKYFDTPLPRGFLSSIKPKGDKLKYTKKNIMKINVFDDETRIQAGINRFKNIFFLSPEPIYNKVFVFINPAVTYSIFWVVYKKIRSYFAVTFAPSSLARARK</sequence>
<gene>
    <name evidence="3" type="ORF">A2960_02225</name>
</gene>
<dbReference type="EMBL" id="MFJR01000007">
    <property type="protein sequence ID" value="OGG26940.1"/>
    <property type="molecule type" value="Genomic_DNA"/>
</dbReference>
<proteinExistence type="predicted"/>
<accession>A0A1F6AQG9</accession>
<protein>
    <recommendedName>
        <fullName evidence="2">Peptidase S24/S26A/S26B/S26C domain-containing protein</fullName>
    </recommendedName>
</protein>
<keyword evidence="1" id="KW-1133">Transmembrane helix</keyword>
<feature type="transmembrane region" description="Helical" evidence="1">
    <location>
        <begin position="390"/>
        <end position="411"/>
    </location>
</feature>
<feature type="domain" description="Peptidase S24/S26A/S26B/S26C" evidence="2">
    <location>
        <begin position="12"/>
        <end position="95"/>
    </location>
</feature>
<keyword evidence="1" id="KW-0472">Membrane</keyword>